<keyword evidence="2" id="KW-1185">Reference proteome</keyword>
<dbReference type="AlphaFoldDB" id="A0A2H3CID3"/>
<accession>A0A2H3CID3</accession>
<sequence>MHQELGPMVRVWNTCWETHDIWHQSLLHFPRSPIQIWPARKLIVWTNLPEYLRGSERGMRPSDVVQSLGVLSSLYRASDIQSQANMCCDSHRTHCHVPSLQLKSGSLEDCHLPRFSQSQIGLYCLPFCPRRRHLYFCEAALHLHTFRSVCSHAHPSSALL</sequence>
<dbReference type="EMBL" id="KZ293417">
    <property type="protein sequence ID" value="PBK75893.1"/>
    <property type="molecule type" value="Genomic_DNA"/>
</dbReference>
<evidence type="ECO:0000313" key="2">
    <source>
        <dbReference type="Proteomes" id="UP000218334"/>
    </source>
</evidence>
<organism evidence="1 2">
    <name type="scientific">Armillaria solidipes</name>
    <dbReference type="NCBI Taxonomy" id="1076256"/>
    <lineage>
        <taxon>Eukaryota</taxon>
        <taxon>Fungi</taxon>
        <taxon>Dikarya</taxon>
        <taxon>Basidiomycota</taxon>
        <taxon>Agaricomycotina</taxon>
        <taxon>Agaricomycetes</taxon>
        <taxon>Agaricomycetidae</taxon>
        <taxon>Agaricales</taxon>
        <taxon>Marasmiineae</taxon>
        <taxon>Physalacriaceae</taxon>
        <taxon>Armillaria</taxon>
    </lineage>
</organism>
<reference evidence="2" key="1">
    <citation type="journal article" date="2017" name="Nat. Ecol. Evol.">
        <title>Genome expansion and lineage-specific genetic innovations in the forest pathogenic fungi Armillaria.</title>
        <authorList>
            <person name="Sipos G."/>
            <person name="Prasanna A.N."/>
            <person name="Walter M.C."/>
            <person name="O'Connor E."/>
            <person name="Balint B."/>
            <person name="Krizsan K."/>
            <person name="Kiss B."/>
            <person name="Hess J."/>
            <person name="Varga T."/>
            <person name="Slot J."/>
            <person name="Riley R."/>
            <person name="Boka B."/>
            <person name="Rigling D."/>
            <person name="Barry K."/>
            <person name="Lee J."/>
            <person name="Mihaltcheva S."/>
            <person name="LaButti K."/>
            <person name="Lipzen A."/>
            <person name="Waldron R."/>
            <person name="Moloney N.M."/>
            <person name="Sperisen C."/>
            <person name="Kredics L."/>
            <person name="Vagvoelgyi C."/>
            <person name="Patrignani A."/>
            <person name="Fitzpatrick D."/>
            <person name="Nagy I."/>
            <person name="Doyle S."/>
            <person name="Anderson J.B."/>
            <person name="Grigoriev I.V."/>
            <person name="Gueldener U."/>
            <person name="Muensterkoetter M."/>
            <person name="Nagy L.G."/>
        </authorList>
    </citation>
    <scope>NUCLEOTIDE SEQUENCE [LARGE SCALE GENOMIC DNA]</scope>
    <source>
        <strain evidence="2">28-4</strain>
    </source>
</reference>
<dbReference type="Proteomes" id="UP000218334">
    <property type="component" value="Unassembled WGS sequence"/>
</dbReference>
<name>A0A2H3CID3_9AGAR</name>
<evidence type="ECO:0000313" key="1">
    <source>
        <dbReference type="EMBL" id="PBK75893.1"/>
    </source>
</evidence>
<gene>
    <name evidence="1" type="ORF">ARMSODRAFT_413921</name>
</gene>
<protein>
    <submittedName>
        <fullName evidence="1">Uncharacterized protein</fullName>
    </submittedName>
</protein>
<proteinExistence type="predicted"/>